<keyword evidence="2" id="KW-1185">Reference proteome</keyword>
<protein>
    <submittedName>
        <fullName evidence="1">Uncharacterized protein</fullName>
    </submittedName>
</protein>
<reference evidence="2" key="1">
    <citation type="submission" date="2014-09" db="EMBL/GenBank/DDBJ databases">
        <authorList>
            <person name="Mudge J."/>
            <person name="Ramaraj T."/>
            <person name="Lindquist I.E."/>
            <person name="Bharti A.K."/>
            <person name="Sundararajan A."/>
            <person name="Cameron C.T."/>
            <person name="Woodward J.E."/>
            <person name="May G.D."/>
            <person name="Brubaker C."/>
            <person name="Broadhvest J."/>
            <person name="Wilkins T.A."/>
        </authorList>
    </citation>
    <scope>NUCLEOTIDE SEQUENCE</scope>
    <source>
        <strain evidence="2">cv. AKA8401</strain>
    </source>
</reference>
<accession>A0A0B0N3X8</accession>
<evidence type="ECO:0000313" key="2">
    <source>
        <dbReference type="Proteomes" id="UP000032142"/>
    </source>
</evidence>
<dbReference type="EMBL" id="JRRC01439380">
    <property type="protein sequence ID" value="KHG05881.1"/>
    <property type="molecule type" value="Genomic_DNA"/>
</dbReference>
<evidence type="ECO:0000313" key="1">
    <source>
        <dbReference type="EMBL" id="KHG05881.1"/>
    </source>
</evidence>
<dbReference type="AlphaFoldDB" id="A0A0B0N3X8"/>
<proteinExistence type="predicted"/>
<comment type="caution">
    <text evidence="1">The sequence shown here is derived from an EMBL/GenBank/DDBJ whole genome shotgun (WGS) entry which is preliminary data.</text>
</comment>
<sequence>MPCVTHGQDTRPCVYPCGQNKAIF</sequence>
<organism evidence="1 2">
    <name type="scientific">Gossypium arboreum</name>
    <name type="common">Tree cotton</name>
    <name type="synonym">Gossypium nanking</name>
    <dbReference type="NCBI Taxonomy" id="29729"/>
    <lineage>
        <taxon>Eukaryota</taxon>
        <taxon>Viridiplantae</taxon>
        <taxon>Streptophyta</taxon>
        <taxon>Embryophyta</taxon>
        <taxon>Tracheophyta</taxon>
        <taxon>Spermatophyta</taxon>
        <taxon>Magnoliopsida</taxon>
        <taxon>eudicotyledons</taxon>
        <taxon>Gunneridae</taxon>
        <taxon>Pentapetalae</taxon>
        <taxon>rosids</taxon>
        <taxon>malvids</taxon>
        <taxon>Malvales</taxon>
        <taxon>Malvaceae</taxon>
        <taxon>Malvoideae</taxon>
        <taxon>Gossypium</taxon>
    </lineage>
</organism>
<name>A0A0B0N3X8_GOSAR</name>
<gene>
    <name evidence="1" type="ORF">F383_31835</name>
</gene>
<dbReference type="Proteomes" id="UP000032142">
    <property type="component" value="Unassembled WGS sequence"/>
</dbReference>